<dbReference type="Proteomes" id="UP001558632">
    <property type="component" value="Unassembled WGS sequence"/>
</dbReference>
<protein>
    <submittedName>
        <fullName evidence="1">Protein-glutamate methylesterase/protein-glutamine glutaminase</fullName>
    </submittedName>
</protein>
<gene>
    <name evidence="1" type="ORF">TSPI_07214</name>
</gene>
<comment type="caution">
    <text evidence="1">The sequence shown here is derived from an EMBL/GenBank/DDBJ whole genome shotgun (WGS) entry which is preliminary data.</text>
</comment>
<sequence length="109" mass="12414">MVNGANQSDSPAQLASVRCQFPKRGGKIETRLSVRYREKALRRKWISQAPGFEQWSKFVSLIPKLLRSAVAILDHLPAPVSRGCDSCGRWRSMIDRLWKICRVRVSISC</sequence>
<evidence type="ECO:0000313" key="2">
    <source>
        <dbReference type="Proteomes" id="UP001558632"/>
    </source>
</evidence>
<evidence type="ECO:0000313" key="1">
    <source>
        <dbReference type="EMBL" id="KAL1238917.1"/>
    </source>
</evidence>
<keyword evidence="2" id="KW-1185">Reference proteome</keyword>
<name>A0ABR3KIU5_TRISP</name>
<reference evidence="1 2" key="1">
    <citation type="submission" date="2024-07" db="EMBL/GenBank/DDBJ databases">
        <title>Enhanced genomic and transcriptomic resources for Trichinella pseudospiralis and T. spiralis underpin the discovery of pronounced molecular differences between stages and species.</title>
        <authorList>
            <person name="Pasi K.K."/>
            <person name="La Rosa G."/>
            <person name="Gomez-Morales M.A."/>
            <person name="Tosini F."/>
            <person name="Sumanam S."/>
            <person name="Young N.D."/>
            <person name="Chang B.C."/>
            <person name="Robin G.B."/>
        </authorList>
    </citation>
    <scope>NUCLEOTIDE SEQUENCE [LARGE SCALE GENOMIC DNA]</scope>
    <source>
        <strain evidence="1">ISS534</strain>
    </source>
</reference>
<accession>A0ABR3KIU5</accession>
<proteinExistence type="predicted"/>
<dbReference type="EMBL" id="JBEUSY010000271">
    <property type="protein sequence ID" value="KAL1238917.1"/>
    <property type="molecule type" value="Genomic_DNA"/>
</dbReference>
<organism evidence="1 2">
    <name type="scientific">Trichinella spiralis</name>
    <name type="common">Trichina worm</name>
    <dbReference type="NCBI Taxonomy" id="6334"/>
    <lineage>
        <taxon>Eukaryota</taxon>
        <taxon>Metazoa</taxon>
        <taxon>Ecdysozoa</taxon>
        <taxon>Nematoda</taxon>
        <taxon>Enoplea</taxon>
        <taxon>Dorylaimia</taxon>
        <taxon>Trichinellida</taxon>
        <taxon>Trichinellidae</taxon>
        <taxon>Trichinella</taxon>
    </lineage>
</organism>